<dbReference type="Pfam" id="PF00107">
    <property type="entry name" value="ADH_zinc_N"/>
    <property type="match status" value="1"/>
</dbReference>
<reference evidence="4 5" key="1">
    <citation type="submission" date="2019-08" db="EMBL/GenBank/DDBJ databases">
        <authorList>
            <person name="Peeters C."/>
        </authorList>
    </citation>
    <scope>NUCLEOTIDE SEQUENCE [LARGE SCALE GENOMIC DNA]</scope>
    <source>
        <strain evidence="4 5">LMG 31118</strain>
    </source>
</reference>
<evidence type="ECO:0000259" key="3">
    <source>
        <dbReference type="SMART" id="SM00829"/>
    </source>
</evidence>
<keyword evidence="2" id="KW-0560">Oxidoreductase</keyword>
<dbReference type="GO" id="GO:0016651">
    <property type="term" value="F:oxidoreductase activity, acting on NAD(P)H"/>
    <property type="evidence" value="ECO:0007669"/>
    <property type="project" value="TreeGrafter"/>
</dbReference>
<dbReference type="Proteomes" id="UP000414136">
    <property type="component" value="Unassembled WGS sequence"/>
</dbReference>
<accession>A0A5E5AQV1</accession>
<dbReference type="InterPro" id="IPR013149">
    <property type="entry name" value="ADH-like_C"/>
</dbReference>
<keyword evidence="5" id="KW-1185">Reference proteome</keyword>
<dbReference type="InterPro" id="IPR036291">
    <property type="entry name" value="NAD(P)-bd_dom_sf"/>
</dbReference>
<dbReference type="SMART" id="SM00829">
    <property type="entry name" value="PKS_ER"/>
    <property type="match status" value="1"/>
</dbReference>
<dbReference type="PANTHER" id="PTHR48106:SF8">
    <property type="entry name" value="OS02G0805600 PROTEIN"/>
    <property type="match status" value="1"/>
</dbReference>
<dbReference type="EMBL" id="CABPSQ010000019">
    <property type="protein sequence ID" value="VVE76129.1"/>
    <property type="molecule type" value="Genomic_DNA"/>
</dbReference>
<evidence type="ECO:0000313" key="4">
    <source>
        <dbReference type="EMBL" id="VVE76129.1"/>
    </source>
</evidence>
<evidence type="ECO:0000313" key="5">
    <source>
        <dbReference type="Proteomes" id="UP000414136"/>
    </source>
</evidence>
<dbReference type="PANTHER" id="PTHR48106">
    <property type="entry name" value="QUINONE OXIDOREDUCTASE PIG3-RELATED"/>
    <property type="match status" value="1"/>
</dbReference>
<dbReference type="Gene3D" id="3.40.50.720">
    <property type="entry name" value="NAD(P)-binding Rossmann-like Domain"/>
    <property type="match status" value="1"/>
</dbReference>
<dbReference type="CDD" id="cd05276">
    <property type="entry name" value="p53_inducible_oxidoreductase"/>
    <property type="match status" value="1"/>
</dbReference>
<organism evidence="4 5">
    <name type="scientific">Pandoraea captiosa</name>
    <dbReference type="NCBI Taxonomy" id="2508302"/>
    <lineage>
        <taxon>Bacteria</taxon>
        <taxon>Pseudomonadati</taxon>
        <taxon>Pseudomonadota</taxon>
        <taxon>Betaproteobacteria</taxon>
        <taxon>Burkholderiales</taxon>
        <taxon>Burkholderiaceae</taxon>
        <taxon>Pandoraea</taxon>
    </lineage>
</organism>
<name>A0A5E5AQV1_9BURK</name>
<dbReference type="InterPro" id="IPR014189">
    <property type="entry name" value="Quinone_OxRdtase_PIG3"/>
</dbReference>
<dbReference type="InterPro" id="IPR013154">
    <property type="entry name" value="ADH-like_N"/>
</dbReference>
<proteinExistence type="predicted"/>
<dbReference type="InterPro" id="IPR011032">
    <property type="entry name" value="GroES-like_sf"/>
</dbReference>
<dbReference type="AlphaFoldDB" id="A0A5E5AQV1"/>
<evidence type="ECO:0000256" key="2">
    <source>
        <dbReference type="ARBA" id="ARBA00023002"/>
    </source>
</evidence>
<dbReference type="Pfam" id="PF08240">
    <property type="entry name" value="ADH_N"/>
    <property type="match status" value="1"/>
</dbReference>
<protein>
    <submittedName>
        <fullName evidence="4">NAD(P)H quinone oxidoreductase</fullName>
    </submittedName>
</protein>
<dbReference type="Gene3D" id="3.90.180.10">
    <property type="entry name" value="Medium-chain alcohol dehydrogenases, catalytic domain"/>
    <property type="match status" value="1"/>
</dbReference>
<feature type="domain" description="Enoyl reductase (ER)" evidence="3">
    <location>
        <begin position="21"/>
        <end position="331"/>
    </location>
</feature>
<keyword evidence="1" id="KW-0521">NADP</keyword>
<dbReference type="GO" id="GO:0070402">
    <property type="term" value="F:NADPH binding"/>
    <property type="evidence" value="ECO:0007669"/>
    <property type="project" value="TreeGrafter"/>
</dbReference>
<dbReference type="NCBIfam" id="TIGR02824">
    <property type="entry name" value="quinone_pig3"/>
    <property type="match status" value="1"/>
</dbReference>
<dbReference type="SUPFAM" id="SSF51735">
    <property type="entry name" value="NAD(P)-binding Rossmann-fold domains"/>
    <property type="match status" value="1"/>
</dbReference>
<evidence type="ECO:0000256" key="1">
    <source>
        <dbReference type="ARBA" id="ARBA00022857"/>
    </source>
</evidence>
<dbReference type="SUPFAM" id="SSF50129">
    <property type="entry name" value="GroES-like"/>
    <property type="match status" value="1"/>
</dbReference>
<sequence>MSGVMAIDADRQLAMVITAAGGPEVLQPRREPVPTCGPQQVLIEVAAAGVNRHDVNQRRRGPDARHSDIPGLEVAGRIVAVGEYVTHRKPGDTVCALVDGGGYASYAVADASLTLPVPHAMTMIEASALPEALFTTWHNFFTVARLQAGERVLIHGGTSGVGSIAIQLLSAFGHEVYATCGTDEKCETARSLGARAAFNYRTEDFARRTLEATGQRGVDVILDMAGVVHAEANIVALARRGRIVHLSPGGGADMRFPLRALMQKEGIVTGSLLRPLPLDEKAVIAAALADKVWPRLGTQIRPMISCTLPLAQAAQAHQRLEEGDVAGKIVLLPQSLIDADAPRLPI</sequence>
<gene>
    <name evidence="4" type="ORF">PCA31118_05140</name>
</gene>
<dbReference type="InterPro" id="IPR020843">
    <property type="entry name" value="ER"/>
</dbReference>